<comment type="subcellular location">
    <subcellularLocation>
        <location evidence="1">Membrane</location>
        <topology evidence="1">Multi-pass membrane protein</topology>
    </subcellularLocation>
</comment>
<evidence type="ECO:0000256" key="4">
    <source>
        <dbReference type="ARBA" id="ARBA00023136"/>
    </source>
</evidence>
<dbReference type="GO" id="GO:0006884">
    <property type="term" value="P:cell volume homeostasis"/>
    <property type="evidence" value="ECO:0007669"/>
    <property type="project" value="TreeGrafter"/>
</dbReference>
<evidence type="ECO:0000313" key="9">
    <source>
        <dbReference type="RefSeq" id="XP_013412904.1"/>
    </source>
</evidence>
<dbReference type="KEGG" id="lak:106175444"/>
<dbReference type="GO" id="GO:0055064">
    <property type="term" value="P:chloride ion homeostasis"/>
    <property type="evidence" value="ECO:0007669"/>
    <property type="project" value="TreeGrafter"/>
</dbReference>
<evidence type="ECO:0000256" key="6">
    <source>
        <dbReference type="SAM" id="Phobius"/>
    </source>
</evidence>
<evidence type="ECO:0000256" key="5">
    <source>
        <dbReference type="SAM" id="MobiDB-lite"/>
    </source>
</evidence>
<dbReference type="GeneID" id="106175444"/>
<dbReference type="GO" id="GO:0015379">
    <property type="term" value="F:potassium:chloride symporter activity"/>
    <property type="evidence" value="ECO:0007669"/>
    <property type="project" value="TreeGrafter"/>
</dbReference>
<name>A0A1S3JSB7_LINAN</name>
<keyword evidence="4 6" id="KW-0472">Membrane</keyword>
<evidence type="ECO:0000259" key="7">
    <source>
        <dbReference type="Pfam" id="PF00324"/>
    </source>
</evidence>
<dbReference type="Proteomes" id="UP000085678">
    <property type="component" value="Unplaced"/>
</dbReference>
<accession>A0A1S3JSB7</accession>
<gene>
    <name evidence="9" type="primary">LOC106175444</name>
</gene>
<keyword evidence="8" id="KW-1185">Reference proteome</keyword>
<dbReference type="InterPro" id="IPR004841">
    <property type="entry name" value="AA-permease/SLC12A_dom"/>
</dbReference>
<feature type="domain" description="Amino acid permease/ SLC12A" evidence="7">
    <location>
        <begin position="140"/>
        <end position="197"/>
    </location>
</feature>
<protein>
    <submittedName>
        <fullName evidence="9">Uncharacterized transporter C18H10.16-like</fullName>
    </submittedName>
</protein>
<proteinExistence type="predicted"/>
<keyword evidence="3 6" id="KW-1133">Transmembrane helix</keyword>
<organism evidence="8 9">
    <name type="scientific">Lingula anatina</name>
    <name type="common">Brachiopod</name>
    <name type="synonym">Lingula unguis</name>
    <dbReference type="NCBI Taxonomy" id="7574"/>
    <lineage>
        <taxon>Eukaryota</taxon>
        <taxon>Metazoa</taxon>
        <taxon>Spiralia</taxon>
        <taxon>Lophotrochozoa</taxon>
        <taxon>Brachiopoda</taxon>
        <taxon>Linguliformea</taxon>
        <taxon>Lingulata</taxon>
        <taxon>Lingulida</taxon>
        <taxon>Linguloidea</taxon>
        <taxon>Lingulidae</taxon>
        <taxon>Lingula</taxon>
    </lineage>
</organism>
<feature type="transmembrane region" description="Helical" evidence="6">
    <location>
        <begin position="132"/>
        <end position="153"/>
    </location>
</feature>
<dbReference type="AlphaFoldDB" id="A0A1S3JSB7"/>
<dbReference type="PANTHER" id="PTHR11827">
    <property type="entry name" value="SOLUTE CARRIER FAMILY 12, CATION COTRANSPORTERS"/>
    <property type="match status" value="1"/>
</dbReference>
<dbReference type="InParanoid" id="A0A1S3JSB7"/>
<dbReference type="GO" id="GO:0016020">
    <property type="term" value="C:membrane"/>
    <property type="evidence" value="ECO:0007669"/>
    <property type="project" value="UniProtKB-SubCell"/>
</dbReference>
<evidence type="ECO:0000256" key="3">
    <source>
        <dbReference type="ARBA" id="ARBA00022989"/>
    </source>
</evidence>
<feature type="region of interest" description="Disordered" evidence="5">
    <location>
        <begin position="1"/>
        <end position="24"/>
    </location>
</feature>
<dbReference type="Pfam" id="PF00324">
    <property type="entry name" value="AA_permease"/>
    <property type="match status" value="1"/>
</dbReference>
<dbReference type="OrthoDB" id="2020542at2759"/>
<evidence type="ECO:0000313" key="8">
    <source>
        <dbReference type="Proteomes" id="UP000085678"/>
    </source>
</evidence>
<sequence length="201" mass="21819">MAFSNTLRRGRNLESVNSDPGDDTAPLVVEDFWRGSSSNDAEMDDKVKLVSSPSSMPRRRSTQTESEARLRRVIKEDQNLLADHGLGEDAPHIANLIQRSLSGFYQDAPDVGIEGARAESADGRSRRTLNTFMGVFCPVALSMFSVVLFLRLGFVVGEAGMLQTLLMFVLAYTILLLTVLSICAISTNGAIEGGGAYCILL</sequence>
<feature type="transmembrane region" description="Helical" evidence="6">
    <location>
        <begin position="165"/>
        <end position="185"/>
    </location>
</feature>
<evidence type="ECO:0000256" key="1">
    <source>
        <dbReference type="ARBA" id="ARBA00004141"/>
    </source>
</evidence>
<dbReference type="InterPro" id="IPR004842">
    <property type="entry name" value="SLC12A_fam"/>
</dbReference>
<dbReference type="RefSeq" id="XP_013412904.1">
    <property type="nucleotide sequence ID" value="XM_013557450.1"/>
</dbReference>
<dbReference type="GO" id="GO:0055075">
    <property type="term" value="P:potassium ion homeostasis"/>
    <property type="evidence" value="ECO:0007669"/>
    <property type="project" value="TreeGrafter"/>
</dbReference>
<keyword evidence="2 6" id="KW-0812">Transmembrane</keyword>
<feature type="region of interest" description="Disordered" evidence="5">
    <location>
        <begin position="39"/>
        <end position="68"/>
    </location>
</feature>
<dbReference type="PANTHER" id="PTHR11827:SF72">
    <property type="entry name" value="GH08340P"/>
    <property type="match status" value="1"/>
</dbReference>
<reference evidence="9" key="1">
    <citation type="submission" date="2025-08" db="UniProtKB">
        <authorList>
            <consortium name="RefSeq"/>
        </authorList>
    </citation>
    <scope>IDENTIFICATION</scope>
    <source>
        <tissue evidence="9">Gonads</tissue>
    </source>
</reference>
<evidence type="ECO:0000256" key="2">
    <source>
        <dbReference type="ARBA" id="ARBA00022692"/>
    </source>
</evidence>